<dbReference type="RefSeq" id="WP_344694601.1">
    <property type="nucleotide sequence ID" value="NZ_BAABBF010000012.1"/>
</dbReference>
<keyword evidence="1" id="KW-0472">Membrane</keyword>
<name>A0ABP7ETL1_9SPHN</name>
<keyword evidence="1" id="KW-0812">Transmembrane</keyword>
<gene>
    <name evidence="2" type="ORF">GCM10022268_34160</name>
</gene>
<protein>
    <submittedName>
        <fullName evidence="2">Uncharacterized protein</fullName>
    </submittedName>
</protein>
<reference evidence="3" key="1">
    <citation type="journal article" date="2019" name="Int. J. Syst. Evol. Microbiol.">
        <title>The Global Catalogue of Microorganisms (GCM) 10K type strain sequencing project: providing services to taxonomists for standard genome sequencing and annotation.</title>
        <authorList>
            <consortium name="The Broad Institute Genomics Platform"/>
            <consortium name="The Broad Institute Genome Sequencing Center for Infectious Disease"/>
            <person name="Wu L."/>
            <person name="Ma J."/>
        </authorList>
    </citation>
    <scope>NUCLEOTIDE SEQUENCE [LARGE SCALE GENOMIC DNA]</scope>
    <source>
        <strain evidence="3">JCM 17498</strain>
    </source>
</reference>
<proteinExistence type="predicted"/>
<keyword evidence="1" id="KW-1133">Transmembrane helix</keyword>
<dbReference type="Proteomes" id="UP001500523">
    <property type="component" value="Unassembled WGS sequence"/>
</dbReference>
<evidence type="ECO:0000313" key="2">
    <source>
        <dbReference type="EMBL" id="GAA3723150.1"/>
    </source>
</evidence>
<evidence type="ECO:0000256" key="1">
    <source>
        <dbReference type="SAM" id="Phobius"/>
    </source>
</evidence>
<evidence type="ECO:0000313" key="3">
    <source>
        <dbReference type="Proteomes" id="UP001500523"/>
    </source>
</evidence>
<keyword evidence="3" id="KW-1185">Reference proteome</keyword>
<dbReference type="EMBL" id="BAABBF010000012">
    <property type="protein sequence ID" value="GAA3723150.1"/>
    <property type="molecule type" value="Genomic_DNA"/>
</dbReference>
<comment type="caution">
    <text evidence="2">The sequence shown here is derived from an EMBL/GenBank/DDBJ whole genome shotgun (WGS) entry which is preliminary data.</text>
</comment>
<organism evidence="2 3">
    <name type="scientific">Sphingomonas cynarae</name>
    <dbReference type="NCBI Taxonomy" id="930197"/>
    <lineage>
        <taxon>Bacteria</taxon>
        <taxon>Pseudomonadati</taxon>
        <taxon>Pseudomonadota</taxon>
        <taxon>Alphaproteobacteria</taxon>
        <taxon>Sphingomonadales</taxon>
        <taxon>Sphingomonadaceae</taxon>
        <taxon>Sphingomonas</taxon>
    </lineage>
</organism>
<accession>A0ABP7ETL1</accession>
<feature type="transmembrane region" description="Helical" evidence="1">
    <location>
        <begin position="25"/>
        <end position="47"/>
    </location>
</feature>
<sequence length="48" mass="4558">MAVAPEIAVTPATPSGKAKGGMKAALLPGALFLIGCIGGGVAIARLVP</sequence>